<protein>
    <submittedName>
        <fullName evidence="2">Phosphoadenosine phosphosulfate reductase</fullName>
    </submittedName>
</protein>
<dbReference type="AlphaFoldDB" id="A0A559IXB5"/>
<dbReference type="InterPro" id="IPR002500">
    <property type="entry name" value="PAPS_reduct_dom"/>
</dbReference>
<dbReference type="EMBL" id="VNJK01000001">
    <property type="protein sequence ID" value="TVX92246.1"/>
    <property type="molecule type" value="Genomic_DNA"/>
</dbReference>
<feature type="domain" description="Phosphoadenosine phosphosulphate reductase" evidence="1">
    <location>
        <begin position="19"/>
        <end position="183"/>
    </location>
</feature>
<dbReference type="GO" id="GO:0003824">
    <property type="term" value="F:catalytic activity"/>
    <property type="evidence" value="ECO:0007669"/>
    <property type="project" value="InterPro"/>
</dbReference>
<dbReference type="InterPro" id="IPR014729">
    <property type="entry name" value="Rossmann-like_a/b/a_fold"/>
</dbReference>
<name>A0A559IXB5_9BACL</name>
<keyword evidence="3" id="KW-1185">Reference proteome</keyword>
<evidence type="ECO:0000259" key="1">
    <source>
        <dbReference type="Pfam" id="PF01507"/>
    </source>
</evidence>
<comment type="caution">
    <text evidence="2">The sequence shown here is derived from an EMBL/GenBank/DDBJ whole genome shotgun (WGS) entry which is preliminary data.</text>
</comment>
<gene>
    <name evidence="2" type="ORF">FPZ44_03725</name>
</gene>
<dbReference type="RefSeq" id="WP_144987520.1">
    <property type="nucleotide sequence ID" value="NZ_VNJK01000001.1"/>
</dbReference>
<sequence length="253" mass="28764">MRIPDKIFELINQGAVFYVSHSGGKDSQAMYAMLVKVIPHAQIVVVHADLGAVEWPGVQQHIVENTQHPMNVVQAVKKDGQQKTLLGMVSERGKWPSSSCRQCTSDLKRDPIMKFIRHDLKARGSYLAVNCIGIRATESTARAKKEPLKLNVRESKAGRQVYDWMPIFDLATNEVFQVIRTAGQEPFWAYEKNERLSCVFCIMGSINDLKHGAEKNQELYRTYVELEKQIGHTMFQRKRQPVSLEEYIGVSVS</sequence>
<reference evidence="2 3" key="1">
    <citation type="submission" date="2019-07" db="EMBL/GenBank/DDBJ databases">
        <authorList>
            <person name="Kim J."/>
        </authorList>
    </citation>
    <scope>NUCLEOTIDE SEQUENCE [LARGE SCALE GENOMIC DNA]</scope>
    <source>
        <strain evidence="2 3">N4</strain>
    </source>
</reference>
<dbReference type="Gene3D" id="3.40.50.620">
    <property type="entry name" value="HUPs"/>
    <property type="match status" value="1"/>
</dbReference>
<dbReference type="Proteomes" id="UP000318102">
    <property type="component" value="Unassembled WGS sequence"/>
</dbReference>
<dbReference type="OrthoDB" id="9772814at2"/>
<evidence type="ECO:0000313" key="2">
    <source>
        <dbReference type="EMBL" id="TVX92246.1"/>
    </source>
</evidence>
<organism evidence="2 3">
    <name type="scientific">Paenibacillus agilis</name>
    <dbReference type="NCBI Taxonomy" id="3020863"/>
    <lineage>
        <taxon>Bacteria</taxon>
        <taxon>Bacillati</taxon>
        <taxon>Bacillota</taxon>
        <taxon>Bacilli</taxon>
        <taxon>Bacillales</taxon>
        <taxon>Paenibacillaceae</taxon>
        <taxon>Paenibacillus</taxon>
    </lineage>
</organism>
<dbReference type="SUPFAM" id="SSF52402">
    <property type="entry name" value="Adenine nucleotide alpha hydrolases-like"/>
    <property type="match status" value="1"/>
</dbReference>
<evidence type="ECO:0000313" key="3">
    <source>
        <dbReference type="Proteomes" id="UP000318102"/>
    </source>
</evidence>
<accession>A0A559IXB5</accession>
<proteinExistence type="predicted"/>
<dbReference type="Pfam" id="PF01507">
    <property type="entry name" value="PAPS_reduct"/>
    <property type="match status" value="1"/>
</dbReference>